<evidence type="ECO:0000313" key="3">
    <source>
        <dbReference type="Proteomes" id="UP000651728"/>
    </source>
</evidence>
<organism evidence="2 3">
    <name type="scientific">Microbispora amethystogenes</name>
    <dbReference type="NCBI Taxonomy" id="1427754"/>
    <lineage>
        <taxon>Bacteria</taxon>
        <taxon>Bacillati</taxon>
        <taxon>Actinomycetota</taxon>
        <taxon>Actinomycetes</taxon>
        <taxon>Streptosporangiales</taxon>
        <taxon>Streptosporangiaceae</taxon>
        <taxon>Microbispora</taxon>
    </lineage>
</organism>
<sequence>MLSRVSVAWNQTRFRAILTDRGMRGSKTRFSRKGRDQESFAGARETLLTDAPSGDLHRTVEVNLRRQARET</sequence>
<protein>
    <recommendedName>
        <fullName evidence="4">Transposase</fullName>
    </recommendedName>
</protein>
<feature type="region of interest" description="Disordered" evidence="1">
    <location>
        <begin position="45"/>
        <end position="71"/>
    </location>
</feature>
<reference evidence="2 3" key="1">
    <citation type="submission" date="2021-01" db="EMBL/GenBank/DDBJ databases">
        <title>Whole genome shotgun sequence of Microbispora amethystogenes NBRC 101907.</title>
        <authorList>
            <person name="Komaki H."/>
            <person name="Tamura T."/>
        </authorList>
    </citation>
    <scope>NUCLEOTIDE SEQUENCE [LARGE SCALE GENOMIC DNA]</scope>
    <source>
        <strain evidence="2 3">NBRC 101907</strain>
    </source>
</reference>
<feature type="compositionally biased region" description="Basic and acidic residues" evidence="1">
    <location>
        <begin position="55"/>
        <end position="71"/>
    </location>
</feature>
<keyword evidence="3" id="KW-1185">Reference proteome</keyword>
<comment type="caution">
    <text evidence="2">The sequence shown here is derived from an EMBL/GenBank/DDBJ whole genome shotgun (WGS) entry which is preliminary data.</text>
</comment>
<name>A0ABQ4FNH0_9ACTN</name>
<proteinExistence type="predicted"/>
<dbReference type="EMBL" id="BOOB01000058">
    <property type="protein sequence ID" value="GIH36303.1"/>
    <property type="molecule type" value="Genomic_DNA"/>
</dbReference>
<accession>A0ABQ4FNH0</accession>
<evidence type="ECO:0008006" key="4">
    <source>
        <dbReference type="Google" id="ProtNLM"/>
    </source>
</evidence>
<gene>
    <name evidence="2" type="ORF">Mam01_64670</name>
</gene>
<dbReference type="Proteomes" id="UP000651728">
    <property type="component" value="Unassembled WGS sequence"/>
</dbReference>
<evidence type="ECO:0000313" key="2">
    <source>
        <dbReference type="EMBL" id="GIH36303.1"/>
    </source>
</evidence>
<evidence type="ECO:0000256" key="1">
    <source>
        <dbReference type="SAM" id="MobiDB-lite"/>
    </source>
</evidence>